<keyword evidence="5 15" id="KW-0812">Transmembrane</keyword>
<evidence type="ECO:0000256" key="8">
    <source>
        <dbReference type="ARBA" id="ARBA00022989"/>
    </source>
</evidence>
<dbReference type="Pfam" id="PF14670">
    <property type="entry name" value="FXa_inhibition"/>
    <property type="match status" value="2"/>
</dbReference>
<dbReference type="PRINTS" id="PR00261">
    <property type="entry name" value="LDLRECEPTOR"/>
</dbReference>
<evidence type="ECO:0000256" key="6">
    <source>
        <dbReference type="ARBA" id="ARBA00022729"/>
    </source>
</evidence>
<evidence type="ECO:0000313" key="18">
    <source>
        <dbReference type="Proteomes" id="UP000271087"/>
    </source>
</evidence>
<feature type="domain" description="EGF-like" evidence="16">
    <location>
        <begin position="1882"/>
        <end position="1920"/>
    </location>
</feature>
<feature type="transmembrane region" description="Helical" evidence="15">
    <location>
        <begin position="61"/>
        <end position="83"/>
    </location>
</feature>
<dbReference type="InterPro" id="IPR000033">
    <property type="entry name" value="LDLR_classB_rpt"/>
</dbReference>
<keyword evidence="9 15" id="KW-0472">Membrane</keyword>
<dbReference type="EMBL" id="UYRW01000002">
    <property type="protein sequence ID" value="VDK61010.1"/>
    <property type="molecule type" value="Genomic_DNA"/>
</dbReference>
<dbReference type="Proteomes" id="UP000271087">
    <property type="component" value="Unassembled WGS sequence"/>
</dbReference>
<feature type="repeat" description="LDL-receptor class B" evidence="14">
    <location>
        <begin position="1738"/>
        <end position="1783"/>
    </location>
</feature>
<dbReference type="WBParaSite" id="nOo.2.0.1.t00026-RA">
    <property type="protein sequence ID" value="nOo.2.0.1.t00026-RA"/>
    <property type="gene ID" value="nOo.2.0.1.g00026"/>
</dbReference>
<evidence type="ECO:0000256" key="7">
    <source>
        <dbReference type="ARBA" id="ARBA00022737"/>
    </source>
</evidence>
<keyword evidence="18" id="KW-1185">Reference proteome</keyword>
<dbReference type="InterPro" id="IPR023415">
    <property type="entry name" value="LDLR_class-A_CS"/>
</dbReference>
<name>A0A182DWL1_ONCOC</name>
<evidence type="ECO:0000256" key="1">
    <source>
        <dbReference type="ARBA" id="ARBA00004141"/>
    </source>
</evidence>
<evidence type="ECO:0000256" key="14">
    <source>
        <dbReference type="PROSITE-ProRule" id="PRU00461"/>
    </source>
</evidence>
<feature type="repeat" description="LDL-receptor class B" evidence="14">
    <location>
        <begin position="1695"/>
        <end position="1737"/>
    </location>
</feature>
<evidence type="ECO:0000256" key="3">
    <source>
        <dbReference type="ARBA" id="ARBA00022536"/>
    </source>
</evidence>
<evidence type="ECO:0000313" key="19">
    <source>
        <dbReference type="WBParaSite" id="nOo.2.0.1.t00026-RA"/>
    </source>
</evidence>
<keyword evidence="10 13" id="KW-1015">Disulfide bond</keyword>
<keyword evidence="6" id="KW-0732">Signal</keyword>
<keyword evidence="11" id="KW-0675">Receptor</keyword>
<dbReference type="InterPro" id="IPR011042">
    <property type="entry name" value="6-blade_b-propeller_TolB-like"/>
</dbReference>
<evidence type="ECO:0000256" key="5">
    <source>
        <dbReference type="ARBA" id="ARBA00022692"/>
    </source>
</evidence>
<keyword evidence="12" id="KW-0325">Glycoprotein</keyword>
<comment type="caution">
    <text evidence="13">Lacks conserved residue(s) required for the propagation of feature annotation.</text>
</comment>
<dbReference type="SMART" id="SM00181">
    <property type="entry name" value="EGF"/>
    <property type="match status" value="4"/>
</dbReference>
<comment type="subcellular location">
    <subcellularLocation>
        <location evidence="1">Membrane</location>
        <topology evidence="1">Multi-pass membrane protein</topology>
    </subcellularLocation>
    <subcellularLocation>
        <location evidence="2">Membrane</location>
        <topology evidence="2">Single-pass membrane protein</topology>
    </subcellularLocation>
</comment>
<dbReference type="InterPro" id="IPR008952">
    <property type="entry name" value="Tetraspanin_EC2_sf"/>
</dbReference>
<evidence type="ECO:0000256" key="2">
    <source>
        <dbReference type="ARBA" id="ARBA00004167"/>
    </source>
</evidence>
<evidence type="ECO:0000256" key="11">
    <source>
        <dbReference type="ARBA" id="ARBA00023170"/>
    </source>
</evidence>
<dbReference type="SUPFAM" id="SSF48452">
    <property type="entry name" value="TPR-like"/>
    <property type="match status" value="1"/>
</dbReference>
<proteinExistence type="predicted"/>
<evidence type="ECO:0000256" key="12">
    <source>
        <dbReference type="ARBA" id="ARBA00023180"/>
    </source>
</evidence>
<sequence length="3010" mass="341969">MNICIMDDNTNSHCVQICLLLYTVLFWLTGLALIFLSLLTLLDPRRNYILDLVDFSEDDPLLRGASYLALVTGSITMIIGFIGCCGTIKKSLCLLITFVGDKLSVYLTKLAHDRYYRIYWVTPLIDIIQYYFLTNDFDQKLQLLIRQSYGINPNIEYNAKVTSLIDKLQFNEQCCGSVDYKEWSSSRWRTSFWTNVELLQQQPQFGFDVVPVTCCVQLSGATPMNPVARSSARCQQFQANKLWRHQTQQCCGATGPHNYYDSFWYKTNTERGTISFVPQSCCKQVQEARAWLIKPIDPMCTSYNYYTSAFNSSVNIQTSKVCLNTNYRPPKARYDTLKTMVNEEKGIETMERLKIVISILMANTSASFFSQLRRASCGKVAMKEAFKKEELCNELNSRLVIWTEARSLVEFSHILVGYSGLSQKAVRLANCPDSHICLDWFIICSISDLSMVKKGKKHHKKVKKVKSKDSAQTLLEEKGHLRQEVSSDDLSSIRKRVETETFSDLLWISSRIENISRAPGRILRNDEMCPENAELKKRRIIASEYHRKGDQKFLKQDYRGAYADFLHAMKILGEHGNISNEFGRDMKLIRVYQDKCCICFWMLYRIERNQSHLTKCFECYNQLIEKDPTNAFWYKRRATLQRDEYLTILLDFALFAALMKEYRIIMTKEEVKDTIYCYRETAKAAWSLEKEKLETRKPFLTSDWINLWVLCPCDDVLLEDLLSVHEEDNNPENKSTLAESAYKDALKQTARGCHSLAVNTLLDAYTHGQEMYRSEAFLLLSLIYSQLHENEVEYYLDTFIDFWEVDQFKVPVHRRKQIFMRYMSLARALLVSPLENLDLSMFTPKEQAQFYTQTALTVALRLQLLGGKDWMQKDVSNMTKLENIEKLCDRAIKADKQSLQSGMLREYTVMMISVIDNASSDSVRNALLTMTEYLEANQRHFEADHHYSFASWCLFSAFFVVECIDEAIKYGRVLEKYLFFPGFVSSFLIEKECRIKENIDTENVLKCINKVEERLSNDPENFRLYLNIAEFYYHLLAFFNFCFSYVFEFTALDIFLYITLLVLILYITTYPLFWRLFPQLLFSICKKIFGIPHLLRNLPIFVSLCEFLQPLIRPPNDFIKEYHGRSKLIRKLSYKILASSYLPRAVGTAVAEMEKHLQETSATNYIDSGVSDSISEIYGKEDPENDEPEELRFLNRIYMILKNIIKRYGITDDKEWVEAVIDIAMRSDREITAEEISDTLANIAISEAAVLTKVPLLARQRKTITQLTLDIDKTMITSATEIVSNIDESFPVLIALDVGKNILAYMESWLRSSSGNIRVIALGDNSTVSAYIHRSSGVAEETVTSLAIDWVTSKLYIGVETASIHNAGRIEVCPLDGQTSCAIALYSSFENQNSRVDALHSLVLDPVDGYMYWLNRVHKRIERAWMDGRHHDPHCFKDDTTDVIATSALTLEQTSRMLYYVRTRTSLDDSQIWSCSLYDRESCRAIVNKVNAFYLDVFSVEIVKDHLIWTSVTNQNSGITICEKVDCDRTAREVVNSSGVEALIVSDKQVQPLRQSLNPCGSKNGGCSHICVLIPGVPWRSCLCPVGVRLLQDRLTCSPNGIERLLYVATTSGLIFISLDTTHHTPLLFPNAASEIRDTKVVHIDFDPVDKKLFMIDGDMGVIRRCNPDGTGMEIFIEDSDKLVSDALAVDWLNRNLYWLDSNVAQIKMQSLSSKGRQIVISHGLKQPRGLALDPDGGYMFFSDWHESTSRIEKAWLDGSHRRVLVSLEKDAWPNGIVVDARHKRLYWTEGSRSFIKSVALDGKLDVQVFSESVNHPYSLTILGNSLYCNSLYGQKISVFRVPRHNESFFGVQLSAVSDSVIFGQMGIRAVSLNRIPEGISPCQTNNGGCSHICVKLPNGERSCVCPVGYELQVDRATCIMPVAFLIYTQSITVNSANSIMRISLGATPTNNHRINIADMTSAPVSISIDQNSQRIFWSLEGRSRSIRSLLRSAFFNGSGLETVYEGNAVNYIAVDWITSNIYWCNMEQRRIEMIRGDGRRHRTIAWENIDPRYLVIHPLQRFLVFVNYYNRQKITINKMPLHGEQSGGEVIVQQLNTVNALAIDFDSELLVWSELDERGGGVSVSDFNGQEIKSFAGRRRVRLVYSKQLLPAALTVYNRQIYIANMNNNTIDLYNGDTLTVLHNDISHVTNLAVAHSQISKGWNGCVQNNGGCSDICVAVGESLYNASAKCFCEDHYTFDPVGGECLPPKHFLLVAIRGRFIRFNLRQAVTGDIFWKDDPYSILSVTNVGTPVSVGVDLFSSNRSIYWIDSNDDRIIKRSSDLFHSTTQTISLSRLSNCAILFHLAVDEVGRQLFVSCAEHGLSHASSIHVWRIKSNDHLEYIGVIVSGRERSSVTNRSPYPRQIALFPRLNLLFYVDGGGSIPVIVRCSLNGRQCVQWEAQNLTHIVKLHAYEINDRLYYTTTNGLWSRDAHVFSDVRHHIKARPSDIDMVPINEKKLIIIAKNESQYNDLLLELMDDVPAVSLDKLKWSTSSPVSLKRILALTVVGNIERDFYVNLNHTCAVSHCSHLCRVPRVSRKRHECLCPLGFGLQAPSETFCFKHASCLHWQFKCDDGQECIHAMAKCDGRHDCTDGSDESSHWCDNVAFDKWPCHNREASIARTLICNGVEDCADGSDEVHCRCTNPLFYFDCSFGPNAVLHPAECISRELICNGISNCYAGQDEEKQLCAEFGVMITVAPILLPSFEWIIPLAVFFFALSIIMSVCCCHFSMQRSPGYNSVRAPTIHSLPMNAEARVLLPAHPDGTQIEFQLRTYSVGVSSSLYNALPPPNSQFSTDAISYRRSLDGNSSERSSMIAAISAVVTKANSRKFFAPPPSAASLSTYGVVKPAGMRVHMQHDGTDFMRNKRKQRHRARTDSTRIRSLPPSCSKIILIDPGVECSDDESQQPRVPTNSRIVSSIDSSSMESTRHILLPSSHFISSIEFAQQQHLFDYSSTSSDVSLSLAKNQVS</sequence>
<dbReference type="Pfam" id="PF00335">
    <property type="entry name" value="Tetraspanin"/>
    <property type="match status" value="1"/>
</dbReference>
<evidence type="ECO:0000256" key="10">
    <source>
        <dbReference type="ARBA" id="ARBA00023157"/>
    </source>
</evidence>
<dbReference type="SMART" id="SM00135">
    <property type="entry name" value="LY"/>
    <property type="match status" value="10"/>
</dbReference>
<dbReference type="SUPFAM" id="SSF57196">
    <property type="entry name" value="EGF/Laminin"/>
    <property type="match status" value="2"/>
</dbReference>
<dbReference type="InterPro" id="IPR002172">
    <property type="entry name" value="LDrepeatLR_classA_rpt"/>
</dbReference>
<dbReference type="GO" id="GO:0005886">
    <property type="term" value="C:plasma membrane"/>
    <property type="evidence" value="ECO:0007669"/>
    <property type="project" value="TreeGrafter"/>
</dbReference>
<dbReference type="PROSITE" id="PS51120">
    <property type="entry name" value="LDLRB"/>
    <property type="match status" value="3"/>
</dbReference>
<evidence type="ECO:0000256" key="9">
    <source>
        <dbReference type="ARBA" id="ARBA00023136"/>
    </source>
</evidence>
<dbReference type="Gene3D" id="4.10.400.10">
    <property type="entry name" value="Low-density Lipoprotein Receptor"/>
    <property type="match status" value="2"/>
</dbReference>
<feature type="disulfide bond" evidence="13">
    <location>
        <begin position="2666"/>
        <end position="2681"/>
    </location>
</feature>
<dbReference type="GO" id="GO:0060070">
    <property type="term" value="P:canonical Wnt signaling pathway"/>
    <property type="evidence" value="ECO:0007669"/>
    <property type="project" value="TreeGrafter"/>
</dbReference>
<dbReference type="CDD" id="cd00112">
    <property type="entry name" value="LDLa"/>
    <property type="match status" value="2"/>
</dbReference>
<feature type="domain" description="EGF-like" evidence="16">
    <location>
        <begin position="2562"/>
        <end position="2601"/>
    </location>
</feature>
<evidence type="ECO:0000259" key="16">
    <source>
        <dbReference type="SMART" id="SM00181"/>
    </source>
</evidence>
<reference evidence="17 18" key="2">
    <citation type="submission" date="2018-08" db="EMBL/GenBank/DDBJ databases">
        <authorList>
            <person name="Laetsch R D."/>
            <person name="Stevens L."/>
            <person name="Kumar S."/>
            <person name="Blaxter L. M."/>
        </authorList>
    </citation>
    <scope>NUCLEOTIDE SEQUENCE [LARGE SCALE GENOMIC DNA]</scope>
</reference>
<dbReference type="FunFam" id="2.120.10.30:FF:000241">
    <property type="entry name" value="Low-density lipoprotein receptor-related protein 6"/>
    <property type="match status" value="1"/>
</dbReference>
<dbReference type="SUPFAM" id="SSF63825">
    <property type="entry name" value="YWTD domain"/>
    <property type="match status" value="4"/>
</dbReference>
<dbReference type="PANTHER" id="PTHR46513:SF44">
    <property type="entry name" value="LDL RECEPTOR RELATED PROTEIN 4"/>
    <property type="match status" value="1"/>
</dbReference>
<dbReference type="Pfam" id="PF00058">
    <property type="entry name" value="Ldl_recept_b"/>
    <property type="match status" value="1"/>
</dbReference>
<keyword evidence="8 15" id="KW-1133">Transmembrane helix</keyword>
<dbReference type="SUPFAM" id="SSF57424">
    <property type="entry name" value="LDL receptor-like module"/>
    <property type="match status" value="2"/>
</dbReference>
<evidence type="ECO:0000313" key="17">
    <source>
        <dbReference type="EMBL" id="VDK61010.1"/>
    </source>
</evidence>
<dbReference type="InterPro" id="IPR018499">
    <property type="entry name" value="Tetraspanin/Peripherin"/>
</dbReference>
<dbReference type="Pfam" id="PF00057">
    <property type="entry name" value="Ldl_recept_a"/>
    <property type="match status" value="2"/>
</dbReference>
<dbReference type="STRING" id="42157.A0A182DWL1"/>
<dbReference type="InterPro" id="IPR011990">
    <property type="entry name" value="TPR-like_helical_dom_sf"/>
</dbReference>
<dbReference type="Gene3D" id="2.120.10.30">
    <property type="entry name" value="TolB, C-terminal domain"/>
    <property type="match status" value="4"/>
</dbReference>
<evidence type="ECO:0000256" key="15">
    <source>
        <dbReference type="SAM" id="Phobius"/>
    </source>
</evidence>
<evidence type="ECO:0000256" key="13">
    <source>
        <dbReference type="PROSITE-ProRule" id="PRU00124"/>
    </source>
</evidence>
<reference evidence="19" key="1">
    <citation type="submission" date="2016-06" db="UniProtKB">
        <authorList>
            <consortium name="WormBaseParasite"/>
        </authorList>
    </citation>
    <scope>IDENTIFICATION</scope>
</reference>
<dbReference type="Gene3D" id="1.10.1450.10">
    <property type="entry name" value="Tetraspanin"/>
    <property type="match status" value="1"/>
</dbReference>
<dbReference type="PROSITE" id="PS50068">
    <property type="entry name" value="LDLRA_2"/>
    <property type="match status" value="3"/>
</dbReference>
<keyword evidence="3" id="KW-0245">EGF-like domain</keyword>
<dbReference type="OrthoDB" id="72419at2759"/>
<feature type="repeat" description="LDL-receptor class B" evidence="14">
    <location>
        <begin position="1784"/>
        <end position="1826"/>
    </location>
</feature>
<keyword evidence="7" id="KW-0677">Repeat</keyword>
<dbReference type="SMART" id="SM00192">
    <property type="entry name" value="LDLa"/>
    <property type="match status" value="3"/>
</dbReference>
<accession>A0A182DWL1</accession>
<dbReference type="GO" id="GO:0006897">
    <property type="term" value="P:endocytosis"/>
    <property type="evidence" value="ECO:0007669"/>
    <property type="project" value="UniProtKB-KW"/>
</dbReference>
<keyword evidence="4" id="KW-0254">Endocytosis</keyword>
<protein>
    <submittedName>
        <fullName evidence="19">Tetraspanin</fullName>
    </submittedName>
</protein>
<feature type="transmembrane region" description="Helical" evidence="15">
    <location>
        <begin position="2748"/>
        <end position="2772"/>
    </location>
</feature>
<dbReference type="PROSITE" id="PS01209">
    <property type="entry name" value="LDLRA_1"/>
    <property type="match status" value="2"/>
</dbReference>
<evidence type="ECO:0000256" key="4">
    <source>
        <dbReference type="ARBA" id="ARBA00022583"/>
    </source>
</evidence>
<dbReference type="InterPro" id="IPR000742">
    <property type="entry name" value="EGF"/>
</dbReference>
<gene>
    <name evidence="17" type="ORF">NOO_LOCUS26</name>
</gene>
<feature type="domain" description="EGF-like" evidence="16">
    <location>
        <begin position="2206"/>
        <end position="2248"/>
    </location>
</feature>
<feature type="transmembrane region" description="Helical" evidence="15">
    <location>
        <begin position="1031"/>
        <end position="1047"/>
    </location>
</feature>
<organism evidence="19">
    <name type="scientific">Onchocerca ochengi</name>
    <name type="common">Filarial nematode worm</name>
    <dbReference type="NCBI Taxonomy" id="42157"/>
    <lineage>
        <taxon>Eukaryota</taxon>
        <taxon>Metazoa</taxon>
        <taxon>Ecdysozoa</taxon>
        <taxon>Nematoda</taxon>
        <taxon>Chromadorea</taxon>
        <taxon>Rhabditida</taxon>
        <taxon>Spirurina</taxon>
        <taxon>Spiruromorpha</taxon>
        <taxon>Filarioidea</taxon>
        <taxon>Onchocercidae</taxon>
        <taxon>Onchocerca</taxon>
    </lineage>
</organism>
<dbReference type="GO" id="GO:0042813">
    <property type="term" value="F:Wnt receptor activity"/>
    <property type="evidence" value="ECO:0007669"/>
    <property type="project" value="TreeGrafter"/>
</dbReference>
<dbReference type="Gene3D" id="1.25.40.10">
    <property type="entry name" value="Tetratricopeptide repeat domain"/>
    <property type="match status" value="1"/>
</dbReference>
<feature type="transmembrane region" description="Helical" evidence="15">
    <location>
        <begin position="1054"/>
        <end position="1077"/>
    </location>
</feature>
<dbReference type="InterPro" id="IPR036055">
    <property type="entry name" value="LDL_receptor-like_sf"/>
</dbReference>
<dbReference type="PANTHER" id="PTHR46513">
    <property type="entry name" value="VITELLOGENIN RECEPTOR-LIKE PROTEIN-RELATED-RELATED"/>
    <property type="match status" value="1"/>
</dbReference>
<dbReference type="GO" id="GO:0017147">
    <property type="term" value="F:Wnt-protein binding"/>
    <property type="evidence" value="ECO:0007669"/>
    <property type="project" value="TreeGrafter"/>
</dbReference>
<dbReference type="InterPro" id="IPR050778">
    <property type="entry name" value="Cueball_EGF_LRP_Nidogen"/>
</dbReference>
<feature type="transmembrane region" description="Helical" evidence="15">
    <location>
        <begin position="20"/>
        <end position="41"/>
    </location>
</feature>
<feature type="domain" description="EGF-like" evidence="16">
    <location>
        <begin position="1559"/>
        <end position="1598"/>
    </location>
</feature>